<keyword evidence="5" id="KW-1185">Reference proteome</keyword>
<evidence type="ECO:0000256" key="2">
    <source>
        <dbReference type="ARBA" id="ARBA00023180"/>
    </source>
</evidence>
<proteinExistence type="predicted"/>
<evidence type="ECO:0000313" key="6">
    <source>
        <dbReference type="WBParaSite" id="TREG1_95240.1"/>
    </source>
</evidence>
<dbReference type="Gene3D" id="3.60.21.10">
    <property type="match status" value="1"/>
</dbReference>
<protein>
    <submittedName>
        <fullName evidence="6">Metallophos domain-containing protein</fullName>
    </submittedName>
</protein>
<organism evidence="5 6">
    <name type="scientific">Trichobilharzia regenti</name>
    <name type="common">Nasal bird schistosome</name>
    <dbReference type="NCBI Taxonomy" id="157069"/>
    <lineage>
        <taxon>Eukaryota</taxon>
        <taxon>Metazoa</taxon>
        <taxon>Spiralia</taxon>
        <taxon>Lophotrochozoa</taxon>
        <taxon>Platyhelminthes</taxon>
        <taxon>Trematoda</taxon>
        <taxon>Digenea</taxon>
        <taxon>Strigeidida</taxon>
        <taxon>Schistosomatoidea</taxon>
        <taxon>Schistosomatidae</taxon>
        <taxon>Trichobilharzia</taxon>
    </lineage>
</organism>
<evidence type="ECO:0000313" key="5">
    <source>
        <dbReference type="Proteomes" id="UP000050795"/>
    </source>
</evidence>
<dbReference type="PANTHER" id="PTHR10340">
    <property type="entry name" value="SPHINGOMYELIN PHOSPHODIESTERASE"/>
    <property type="match status" value="1"/>
</dbReference>
<accession>A0AA85KKP5</accession>
<keyword evidence="2" id="KW-0325">Glycoprotein</keyword>
<name>A0AA85KKP5_TRIRE</name>
<dbReference type="GO" id="GO:0008081">
    <property type="term" value="F:phosphoric diester hydrolase activity"/>
    <property type="evidence" value="ECO:0007669"/>
    <property type="project" value="TreeGrafter"/>
</dbReference>
<dbReference type="PANTHER" id="PTHR10340:SF57">
    <property type="entry name" value="METALLOPHOS DOMAIN-CONTAINING PROTEIN"/>
    <property type="match status" value="1"/>
</dbReference>
<dbReference type="Pfam" id="PF19272">
    <property type="entry name" value="ASMase_C"/>
    <property type="match status" value="1"/>
</dbReference>
<evidence type="ECO:0000259" key="4">
    <source>
        <dbReference type="Pfam" id="PF19272"/>
    </source>
</evidence>
<dbReference type="SUPFAM" id="SSF56300">
    <property type="entry name" value="Metallo-dependent phosphatases"/>
    <property type="match status" value="1"/>
</dbReference>
<dbReference type="GO" id="GO:0005615">
    <property type="term" value="C:extracellular space"/>
    <property type="evidence" value="ECO:0007669"/>
    <property type="project" value="TreeGrafter"/>
</dbReference>
<keyword evidence="1" id="KW-0378">Hydrolase</keyword>
<keyword evidence="3" id="KW-0732">Signal</keyword>
<reference evidence="6" key="2">
    <citation type="submission" date="2023-11" db="UniProtKB">
        <authorList>
            <consortium name="WormBaseParasite"/>
        </authorList>
    </citation>
    <scope>IDENTIFICATION</scope>
</reference>
<dbReference type="WBParaSite" id="TREG1_95240.1">
    <property type="protein sequence ID" value="TREG1_95240.1"/>
    <property type="gene ID" value="TREG1_95240"/>
</dbReference>
<dbReference type="InterPro" id="IPR045473">
    <property type="entry name" value="ASM_C"/>
</dbReference>
<evidence type="ECO:0000256" key="3">
    <source>
        <dbReference type="SAM" id="SignalP"/>
    </source>
</evidence>
<dbReference type="InterPro" id="IPR029052">
    <property type="entry name" value="Metallo-depent_PP-like"/>
</dbReference>
<sequence length="458" mass="52954">MLLPKIIIFTPFALSTNAQEDNDIGYFWHLSHIHRDLQYVNKSCNLLLGNYSWDSSPNLSLSAINATRNLFPKTPDFVIWSGDNGTHDDSLTSDQLLDGIRLLTKALKQAFPVDAVYLLPVLGNHDIIPANDMKVTVNSPSRTAWCHQLGEQKDLWGEWINHRQKHLMSSLSQQNSSKYPTANFSQTCFFSHHLVNKGPYNHYDYHHADSNRRTNLILISLNGLIWYQGNRLAGNTDNDPLGQLEWLQKTFRWARRHKAKVLLVSHFPPGASENAPAVYRFLRPDINDRFRNILIYNADLLMAGLFAHEHVDSFRLLVSKSYISVASLFLMPSVSPMVLHGLGDFNPRIRLSRYQRSTMKLLGYAQYYYNLENQLSPKNDHNNNNWQLEYDTLSAYQLVDLSPQSLTNLFHNFLQEDNGYWSSYWRYELGGRQHALKPNYLNKYGLCPRAYSQCRCDH</sequence>
<evidence type="ECO:0000256" key="1">
    <source>
        <dbReference type="ARBA" id="ARBA00022801"/>
    </source>
</evidence>
<feature type="domain" description="Sphingomyelin phosphodiesterase C-terminal" evidence="4">
    <location>
        <begin position="325"/>
        <end position="427"/>
    </location>
</feature>
<feature type="signal peptide" evidence="3">
    <location>
        <begin position="1"/>
        <end position="18"/>
    </location>
</feature>
<feature type="chain" id="PRO_5041651760" evidence="3">
    <location>
        <begin position="19"/>
        <end position="458"/>
    </location>
</feature>
<dbReference type="Proteomes" id="UP000050795">
    <property type="component" value="Unassembled WGS sequence"/>
</dbReference>
<dbReference type="AlphaFoldDB" id="A0AA85KKP5"/>
<reference evidence="5" key="1">
    <citation type="submission" date="2022-06" db="EMBL/GenBank/DDBJ databases">
        <authorList>
            <person name="Berger JAMES D."/>
            <person name="Berger JAMES D."/>
        </authorList>
    </citation>
    <scope>NUCLEOTIDE SEQUENCE [LARGE SCALE GENOMIC DNA]</scope>
</reference>